<proteinExistence type="predicted"/>
<keyword evidence="3" id="KW-1185">Reference proteome</keyword>
<dbReference type="AlphaFoldDB" id="A0A5S4YMY3"/>
<accession>A0A5S4YMY3</accession>
<dbReference type="Proteomes" id="UP000324797">
    <property type="component" value="Unassembled WGS sequence"/>
</dbReference>
<name>A0A5S4YMY3_9BRAD</name>
<feature type="compositionally biased region" description="Basic and acidic residues" evidence="1">
    <location>
        <begin position="48"/>
        <end position="66"/>
    </location>
</feature>
<dbReference type="EMBL" id="VSTH01000051">
    <property type="protein sequence ID" value="TYO65488.1"/>
    <property type="molecule type" value="Genomic_DNA"/>
</dbReference>
<dbReference type="InterPro" id="IPR038603">
    <property type="entry name" value="Znf_FCS_sf"/>
</dbReference>
<comment type="caution">
    <text evidence="2">The sequence shown here is derived from an EMBL/GenBank/DDBJ whole genome shotgun (WGS) entry which is preliminary data.</text>
</comment>
<protein>
    <submittedName>
        <fullName evidence="2">Uncharacterized protein</fullName>
    </submittedName>
</protein>
<gene>
    <name evidence="2" type="ORF">FXV83_16260</name>
</gene>
<reference evidence="2 3" key="1">
    <citation type="submission" date="2019-08" db="EMBL/GenBank/DDBJ databases">
        <title>Bradyrhizobium hipponensis sp. nov., a rhizobium isolated from a Lupinus angustifolius root nodule in Tunisia.</title>
        <authorList>
            <person name="Off K."/>
            <person name="Rejili M."/>
            <person name="Mars M."/>
            <person name="Brachmann A."/>
            <person name="Marin M."/>
        </authorList>
    </citation>
    <scope>NUCLEOTIDE SEQUENCE [LARGE SCALE GENOMIC DNA]</scope>
    <source>
        <strain evidence="3">aSej3</strain>
    </source>
</reference>
<evidence type="ECO:0000313" key="2">
    <source>
        <dbReference type="EMBL" id="TYO65488.1"/>
    </source>
</evidence>
<dbReference type="Gene3D" id="3.30.60.160">
    <property type="match status" value="1"/>
</dbReference>
<evidence type="ECO:0000256" key="1">
    <source>
        <dbReference type="SAM" id="MobiDB-lite"/>
    </source>
</evidence>
<organism evidence="2 3">
    <name type="scientific">Bradyrhizobium hipponense</name>
    <dbReference type="NCBI Taxonomy" id="2605638"/>
    <lineage>
        <taxon>Bacteria</taxon>
        <taxon>Pseudomonadati</taxon>
        <taxon>Pseudomonadota</taxon>
        <taxon>Alphaproteobacteria</taxon>
        <taxon>Hyphomicrobiales</taxon>
        <taxon>Nitrobacteraceae</taxon>
        <taxon>Bradyrhizobium</taxon>
    </lineage>
</organism>
<evidence type="ECO:0000313" key="3">
    <source>
        <dbReference type="Proteomes" id="UP000324797"/>
    </source>
</evidence>
<sequence length="108" mass="12426">MAFKIKGRPTSRRCECCPTVFPIGARQKNKRFCSMHCVGLWREREKRLNRKPEPPRIRRKPGRLEWKISGGQNSRGMAPSPRSPSSSPPRWADLLTRLGYARVRTGHG</sequence>
<feature type="compositionally biased region" description="Low complexity" evidence="1">
    <location>
        <begin position="79"/>
        <end position="90"/>
    </location>
</feature>
<feature type="region of interest" description="Disordered" evidence="1">
    <location>
        <begin position="48"/>
        <end position="91"/>
    </location>
</feature>
<dbReference type="RefSeq" id="WP_148740422.1">
    <property type="nucleotide sequence ID" value="NZ_VSTH01000051.1"/>
</dbReference>